<reference evidence="1 2" key="1">
    <citation type="submission" date="2011-09" db="EMBL/GenBank/DDBJ databases">
        <title>Complete sequence of chromosome of Thioflavicoccus mobilis 8321.</title>
        <authorList>
            <consortium name="US DOE Joint Genome Institute"/>
            <person name="Lucas S."/>
            <person name="Han J."/>
            <person name="Lapidus A."/>
            <person name="Cheng J.-F."/>
            <person name="Goodwin L."/>
            <person name="Pitluck S."/>
            <person name="Peters L."/>
            <person name="Ovchinnikova G."/>
            <person name="Lu M."/>
            <person name="Detter J.C."/>
            <person name="Han C."/>
            <person name="Tapia R."/>
            <person name="Land M."/>
            <person name="Hauser L."/>
            <person name="Kyrpides N."/>
            <person name="Ivanova N."/>
            <person name="Pagani I."/>
            <person name="Vogl K."/>
            <person name="Liu Z."/>
            <person name="Imhoff J."/>
            <person name="Thiel V."/>
            <person name="Frigaard N.-U."/>
            <person name="Bryant D."/>
            <person name="Woyke T."/>
        </authorList>
    </citation>
    <scope>NUCLEOTIDE SEQUENCE [LARGE SCALE GENOMIC DNA]</scope>
    <source>
        <strain evidence="1 2">8321</strain>
    </source>
</reference>
<name>L0GY81_9GAMM</name>
<organism evidence="1 2">
    <name type="scientific">Thioflavicoccus mobilis 8321</name>
    <dbReference type="NCBI Taxonomy" id="765912"/>
    <lineage>
        <taxon>Bacteria</taxon>
        <taxon>Pseudomonadati</taxon>
        <taxon>Pseudomonadota</taxon>
        <taxon>Gammaproteobacteria</taxon>
        <taxon>Chromatiales</taxon>
        <taxon>Chromatiaceae</taxon>
        <taxon>Thioflavicoccus</taxon>
    </lineage>
</organism>
<protein>
    <submittedName>
        <fullName evidence="1">Uncharacterized protein</fullName>
    </submittedName>
</protein>
<dbReference type="Proteomes" id="UP000010816">
    <property type="component" value="Chromosome"/>
</dbReference>
<dbReference type="STRING" id="765912.Thimo_2021"/>
<dbReference type="KEGG" id="tmb:Thimo_2021"/>
<gene>
    <name evidence="1" type="ORF">Thimo_2021</name>
</gene>
<accession>L0GY81</accession>
<proteinExistence type="predicted"/>
<evidence type="ECO:0000313" key="2">
    <source>
        <dbReference type="Proteomes" id="UP000010816"/>
    </source>
</evidence>
<dbReference type="HOGENOM" id="CLU_2921337_0_0_6"/>
<dbReference type="EMBL" id="CP003051">
    <property type="protein sequence ID" value="AGA90782.1"/>
    <property type="molecule type" value="Genomic_DNA"/>
</dbReference>
<keyword evidence="2" id="KW-1185">Reference proteome</keyword>
<sequence length="61" mass="6711">MKLKLLASTQVKLDGDVLVYFDTGITPDEAKAHAELVSLGQKTREATIDFVHRVVGLDDIK</sequence>
<dbReference type="AlphaFoldDB" id="L0GY81"/>
<evidence type="ECO:0000313" key="1">
    <source>
        <dbReference type="EMBL" id="AGA90782.1"/>
    </source>
</evidence>
<dbReference type="RefSeq" id="WP_015280923.1">
    <property type="nucleotide sequence ID" value="NC_019940.1"/>
</dbReference>